<gene>
    <name evidence="11" type="primary">tmk</name>
    <name evidence="13" type="ORF">BSZ40_10300</name>
</gene>
<evidence type="ECO:0000256" key="7">
    <source>
        <dbReference type="ARBA" id="ARBA00022777"/>
    </source>
</evidence>
<dbReference type="Gene3D" id="3.40.50.300">
    <property type="entry name" value="P-loop containing nucleotide triphosphate hydrolases"/>
    <property type="match status" value="1"/>
</dbReference>
<dbReference type="GO" id="GO:0006233">
    <property type="term" value="P:dTDP biosynthetic process"/>
    <property type="evidence" value="ECO:0007669"/>
    <property type="project" value="InterPro"/>
</dbReference>
<dbReference type="GO" id="GO:0005524">
    <property type="term" value="F:ATP binding"/>
    <property type="evidence" value="ECO:0007669"/>
    <property type="project" value="UniProtKB-UniRule"/>
</dbReference>
<name>A0A1Q5PU51_9ACTO</name>
<evidence type="ECO:0000313" key="14">
    <source>
        <dbReference type="Proteomes" id="UP000185612"/>
    </source>
</evidence>
<dbReference type="HAMAP" id="MF_00165">
    <property type="entry name" value="Thymidylate_kinase"/>
    <property type="match status" value="1"/>
</dbReference>
<dbReference type="GO" id="GO:0004798">
    <property type="term" value="F:dTMP kinase activity"/>
    <property type="evidence" value="ECO:0007669"/>
    <property type="project" value="UniProtKB-UniRule"/>
</dbReference>
<dbReference type="InterPro" id="IPR039430">
    <property type="entry name" value="Thymidylate_kin-like_dom"/>
</dbReference>
<keyword evidence="4 11" id="KW-0808">Transferase</keyword>
<proteinExistence type="inferred from homology"/>
<dbReference type="RefSeq" id="WP_073826083.1">
    <property type="nucleotide sequence ID" value="NZ_MQVS01000013.1"/>
</dbReference>
<dbReference type="EMBL" id="MQVS01000013">
    <property type="protein sequence ID" value="OKL50910.1"/>
    <property type="molecule type" value="Genomic_DNA"/>
</dbReference>
<dbReference type="OrthoDB" id="9774907at2"/>
<dbReference type="PANTHER" id="PTHR10344:SF4">
    <property type="entry name" value="UMP-CMP KINASE 2, MITOCHONDRIAL"/>
    <property type="match status" value="1"/>
</dbReference>
<evidence type="ECO:0000256" key="9">
    <source>
        <dbReference type="ARBA" id="ARBA00048743"/>
    </source>
</evidence>
<dbReference type="Pfam" id="PF02223">
    <property type="entry name" value="Thymidylate_kin"/>
    <property type="match status" value="1"/>
</dbReference>
<dbReference type="GO" id="GO:0006227">
    <property type="term" value="P:dUDP biosynthetic process"/>
    <property type="evidence" value="ECO:0007669"/>
    <property type="project" value="TreeGrafter"/>
</dbReference>
<dbReference type="PANTHER" id="PTHR10344">
    <property type="entry name" value="THYMIDYLATE KINASE"/>
    <property type="match status" value="1"/>
</dbReference>
<dbReference type="FunFam" id="3.40.50.300:FF:000225">
    <property type="entry name" value="Thymidylate kinase"/>
    <property type="match status" value="1"/>
</dbReference>
<reference evidence="14" key="1">
    <citation type="submission" date="2016-12" db="EMBL/GenBank/DDBJ databases">
        <authorList>
            <person name="Meng X."/>
        </authorList>
    </citation>
    <scope>NUCLEOTIDE SEQUENCE [LARGE SCALE GENOMIC DNA]</scope>
    <source>
        <strain evidence="14">DSM 20732</strain>
    </source>
</reference>
<evidence type="ECO:0000256" key="1">
    <source>
        <dbReference type="ARBA" id="ARBA00009776"/>
    </source>
</evidence>
<evidence type="ECO:0000259" key="12">
    <source>
        <dbReference type="Pfam" id="PF02223"/>
    </source>
</evidence>
<dbReference type="InterPro" id="IPR027417">
    <property type="entry name" value="P-loop_NTPase"/>
</dbReference>
<dbReference type="PROSITE" id="PS01331">
    <property type="entry name" value="THYMIDYLATE_KINASE"/>
    <property type="match status" value="1"/>
</dbReference>
<evidence type="ECO:0000313" key="13">
    <source>
        <dbReference type="EMBL" id="OKL50910.1"/>
    </source>
</evidence>
<dbReference type="NCBIfam" id="TIGR00041">
    <property type="entry name" value="DTMP_kinase"/>
    <property type="match status" value="1"/>
</dbReference>
<keyword evidence="7 11" id="KW-0418">Kinase</keyword>
<protein>
    <recommendedName>
        <fullName evidence="3 11">Thymidylate kinase</fullName>
        <ecNumber evidence="2 11">2.7.4.9</ecNumber>
    </recommendedName>
    <alternativeName>
        <fullName evidence="11">dTMP kinase</fullName>
    </alternativeName>
</protein>
<comment type="catalytic activity">
    <reaction evidence="9 11">
        <text>dTMP + ATP = dTDP + ADP</text>
        <dbReference type="Rhea" id="RHEA:13517"/>
        <dbReference type="ChEBI" id="CHEBI:30616"/>
        <dbReference type="ChEBI" id="CHEBI:58369"/>
        <dbReference type="ChEBI" id="CHEBI:63528"/>
        <dbReference type="ChEBI" id="CHEBI:456216"/>
        <dbReference type="EC" id="2.7.4.9"/>
    </reaction>
</comment>
<dbReference type="CDD" id="cd01672">
    <property type="entry name" value="TMPK"/>
    <property type="match status" value="1"/>
</dbReference>
<dbReference type="AlphaFoldDB" id="A0A1Q5PU51"/>
<accession>A0A1Q5PU51</accession>
<evidence type="ECO:0000256" key="5">
    <source>
        <dbReference type="ARBA" id="ARBA00022727"/>
    </source>
</evidence>
<sequence>MQSFAPDHRFAPAGFFVAFEGGDGAGKTTQRDLLAAHLERVGWQVTLAREPGGTPLGREIRQLLLHGEHVSARAEALLYAADRAHHVAEVVLPALAAGGAVITDRFLDSSVAYQGGARKLGRHEVRDLSLWATEGLVPHLTFLLDVPASVGAKRRQNADRADEDRLEREALDFHERVRAVYLDLAGDAGERYVVLDGTVSVEELGAQVAAAADAFLAAHGIVPGKGARA</sequence>
<evidence type="ECO:0000256" key="8">
    <source>
        <dbReference type="ARBA" id="ARBA00022840"/>
    </source>
</evidence>
<evidence type="ECO:0000256" key="4">
    <source>
        <dbReference type="ARBA" id="ARBA00022679"/>
    </source>
</evidence>
<keyword evidence="6 11" id="KW-0547">Nucleotide-binding</keyword>
<dbReference type="InParanoid" id="A0A1Q5PU51"/>
<comment type="function">
    <text evidence="10 11">Phosphorylation of dTMP to form dTDP in both de novo and salvage pathways of dTTP synthesis.</text>
</comment>
<dbReference type="SUPFAM" id="SSF52540">
    <property type="entry name" value="P-loop containing nucleoside triphosphate hydrolases"/>
    <property type="match status" value="1"/>
</dbReference>
<comment type="similarity">
    <text evidence="1 11">Belongs to the thymidylate kinase family.</text>
</comment>
<comment type="caution">
    <text evidence="13">The sequence shown here is derived from an EMBL/GenBank/DDBJ whole genome shotgun (WGS) entry which is preliminary data.</text>
</comment>
<dbReference type="STRING" id="52770.BSZ40_10300"/>
<organism evidence="13 14">
    <name type="scientific">Buchananella hordeovulneris</name>
    <dbReference type="NCBI Taxonomy" id="52770"/>
    <lineage>
        <taxon>Bacteria</taxon>
        <taxon>Bacillati</taxon>
        <taxon>Actinomycetota</taxon>
        <taxon>Actinomycetes</taxon>
        <taxon>Actinomycetales</taxon>
        <taxon>Actinomycetaceae</taxon>
        <taxon>Buchananella</taxon>
    </lineage>
</organism>
<keyword evidence="5 11" id="KW-0545">Nucleotide biosynthesis</keyword>
<dbReference type="EC" id="2.7.4.9" evidence="2 11"/>
<keyword evidence="14" id="KW-1185">Reference proteome</keyword>
<evidence type="ECO:0000256" key="11">
    <source>
        <dbReference type="HAMAP-Rule" id="MF_00165"/>
    </source>
</evidence>
<dbReference type="InterPro" id="IPR018095">
    <property type="entry name" value="Thymidylate_kin_CS"/>
</dbReference>
<evidence type="ECO:0000256" key="2">
    <source>
        <dbReference type="ARBA" id="ARBA00012980"/>
    </source>
</evidence>
<dbReference type="Proteomes" id="UP000185612">
    <property type="component" value="Unassembled WGS sequence"/>
</dbReference>
<keyword evidence="8 11" id="KW-0067">ATP-binding</keyword>
<evidence type="ECO:0000256" key="3">
    <source>
        <dbReference type="ARBA" id="ARBA00017144"/>
    </source>
</evidence>
<dbReference type="FunCoup" id="A0A1Q5PU51">
    <property type="interactions" value="131"/>
</dbReference>
<evidence type="ECO:0000256" key="6">
    <source>
        <dbReference type="ARBA" id="ARBA00022741"/>
    </source>
</evidence>
<feature type="binding site" evidence="11">
    <location>
        <begin position="21"/>
        <end position="28"/>
    </location>
    <ligand>
        <name>ATP</name>
        <dbReference type="ChEBI" id="CHEBI:30616"/>
    </ligand>
</feature>
<dbReference type="GO" id="GO:0006235">
    <property type="term" value="P:dTTP biosynthetic process"/>
    <property type="evidence" value="ECO:0007669"/>
    <property type="project" value="UniProtKB-UniRule"/>
</dbReference>
<feature type="domain" description="Thymidylate kinase-like" evidence="12">
    <location>
        <begin position="19"/>
        <end position="206"/>
    </location>
</feature>
<dbReference type="GO" id="GO:0005829">
    <property type="term" value="C:cytosol"/>
    <property type="evidence" value="ECO:0007669"/>
    <property type="project" value="TreeGrafter"/>
</dbReference>
<evidence type="ECO:0000256" key="10">
    <source>
        <dbReference type="ARBA" id="ARBA00057735"/>
    </source>
</evidence>
<dbReference type="InterPro" id="IPR018094">
    <property type="entry name" value="Thymidylate_kinase"/>
</dbReference>